<dbReference type="EMBL" id="JAAGBB010000029">
    <property type="protein sequence ID" value="MBR0667084.1"/>
    <property type="molecule type" value="Genomic_DNA"/>
</dbReference>
<dbReference type="Proteomes" id="UP001196870">
    <property type="component" value="Unassembled WGS sequence"/>
</dbReference>
<gene>
    <name evidence="7" type="ORF">GXW71_22170</name>
</gene>
<proteinExistence type="predicted"/>
<feature type="transmembrane region" description="Helical" evidence="6">
    <location>
        <begin position="118"/>
        <end position="143"/>
    </location>
</feature>
<comment type="subcellular location">
    <subcellularLocation>
        <location evidence="1">Cell membrane</location>
        <topology evidence="1">Multi-pass membrane protein</topology>
    </subcellularLocation>
</comment>
<comment type="caution">
    <text evidence="7">The sequence shown here is derived from an EMBL/GenBank/DDBJ whole genome shotgun (WGS) entry which is preliminary data.</text>
</comment>
<evidence type="ECO:0000256" key="4">
    <source>
        <dbReference type="ARBA" id="ARBA00022989"/>
    </source>
</evidence>
<name>A0ABS5F3E8_9PROT</name>
<feature type="transmembrane region" description="Helical" evidence="6">
    <location>
        <begin position="193"/>
        <end position="211"/>
    </location>
</feature>
<evidence type="ECO:0000313" key="7">
    <source>
        <dbReference type="EMBL" id="MBR0667084.1"/>
    </source>
</evidence>
<dbReference type="RefSeq" id="WP_211854863.1">
    <property type="nucleotide sequence ID" value="NZ_JAAGBB010000029.1"/>
</dbReference>
<dbReference type="InterPro" id="IPR001123">
    <property type="entry name" value="LeuE-type"/>
</dbReference>
<evidence type="ECO:0000256" key="5">
    <source>
        <dbReference type="ARBA" id="ARBA00023136"/>
    </source>
</evidence>
<evidence type="ECO:0000256" key="2">
    <source>
        <dbReference type="ARBA" id="ARBA00022475"/>
    </source>
</evidence>
<keyword evidence="8" id="KW-1185">Reference proteome</keyword>
<organism evidence="7 8">
    <name type="scientific">Plastoroseomonas hellenica</name>
    <dbReference type="NCBI Taxonomy" id="2687306"/>
    <lineage>
        <taxon>Bacteria</taxon>
        <taxon>Pseudomonadati</taxon>
        <taxon>Pseudomonadota</taxon>
        <taxon>Alphaproteobacteria</taxon>
        <taxon>Acetobacterales</taxon>
        <taxon>Acetobacteraceae</taxon>
        <taxon>Plastoroseomonas</taxon>
    </lineage>
</organism>
<protein>
    <submittedName>
        <fullName evidence="7">LysE family transporter</fullName>
    </submittedName>
</protein>
<keyword evidence="4 6" id="KW-1133">Transmembrane helix</keyword>
<feature type="transmembrane region" description="Helical" evidence="6">
    <location>
        <begin position="150"/>
        <end position="173"/>
    </location>
</feature>
<evidence type="ECO:0000256" key="6">
    <source>
        <dbReference type="SAM" id="Phobius"/>
    </source>
</evidence>
<keyword evidence="3 6" id="KW-0812">Transmembrane</keyword>
<dbReference type="Pfam" id="PF01810">
    <property type="entry name" value="LysE"/>
    <property type="match status" value="1"/>
</dbReference>
<sequence>MATSSLVALLSGLIPAYALVLSSPGPNLLLIIRASLSGSPGATVAAASGIGIGAGVAASCAVLAASLVSLQGAVLDWAEAAGRVVFALLLIRSGWRTLRRVGSVADATSASPEIRHAAQFRLGAVAAMSNPLTVPFFAAFFLAHRETRELPVAIAACSLVALMATGWFIAVGMLLVRSGWRMRMSSNARWPEAAIGCAFFLCAGAAIWPLCASGPG</sequence>
<evidence type="ECO:0000256" key="1">
    <source>
        <dbReference type="ARBA" id="ARBA00004651"/>
    </source>
</evidence>
<evidence type="ECO:0000313" key="8">
    <source>
        <dbReference type="Proteomes" id="UP001196870"/>
    </source>
</evidence>
<keyword evidence="2" id="KW-1003">Cell membrane</keyword>
<reference evidence="8" key="1">
    <citation type="journal article" date="2021" name="Syst. Appl. Microbiol.">
        <title>Roseomonas hellenica sp. nov., isolated from roots of wild-growing Alkanna tinctoria.</title>
        <authorList>
            <person name="Rat A."/>
            <person name="Naranjo H.D."/>
            <person name="Lebbe L."/>
            <person name="Cnockaert M."/>
            <person name="Krigas N."/>
            <person name="Grigoriadou K."/>
            <person name="Maloupa E."/>
            <person name="Willems A."/>
        </authorList>
    </citation>
    <scope>NUCLEOTIDE SEQUENCE [LARGE SCALE GENOMIC DNA]</scope>
    <source>
        <strain evidence="8">LMG 31523</strain>
    </source>
</reference>
<evidence type="ECO:0000256" key="3">
    <source>
        <dbReference type="ARBA" id="ARBA00022692"/>
    </source>
</evidence>
<keyword evidence="5 6" id="KW-0472">Membrane</keyword>
<feature type="transmembrane region" description="Helical" evidence="6">
    <location>
        <begin position="42"/>
        <end position="68"/>
    </location>
</feature>
<accession>A0ABS5F3E8</accession>